<keyword evidence="13" id="KW-1185">Reference proteome</keyword>
<keyword evidence="2" id="KW-1003">Cell membrane</keyword>
<feature type="region of interest" description="Disordered" evidence="9">
    <location>
        <begin position="491"/>
        <end position="515"/>
    </location>
</feature>
<keyword evidence="7" id="KW-1015">Disulfide bond</keyword>
<dbReference type="GeneID" id="113989214"/>
<dbReference type="PANTHER" id="PTHR24037">
    <property type="entry name" value="HEART DEVELOPMENT PROTEIN WITH EGF-LIKE DOMAINS 1"/>
    <property type="match status" value="1"/>
</dbReference>
<keyword evidence="6 10" id="KW-0472">Membrane</keyword>
<dbReference type="AlphaFoldDB" id="A0A7R5K8Y6"/>
<name>A0A7R5K8Y6_9PASS</name>
<organism evidence="13 14">
    <name type="scientific">Pipra filicauda</name>
    <name type="common">Wire-tailed manakin</name>
    <dbReference type="NCBI Taxonomy" id="649802"/>
    <lineage>
        <taxon>Eukaryota</taxon>
        <taxon>Metazoa</taxon>
        <taxon>Chordata</taxon>
        <taxon>Craniata</taxon>
        <taxon>Vertebrata</taxon>
        <taxon>Euteleostomi</taxon>
        <taxon>Archelosauria</taxon>
        <taxon>Archosauria</taxon>
        <taxon>Dinosauria</taxon>
        <taxon>Saurischia</taxon>
        <taxon>Theropoda</taxon>
        <taxon>Coelurosauria</taxon>
        <taxon>Aves</taxon>
        <taxon>Neognathae</taxon>
        <taxon>Neoaves</taxon>
        <taxon>Telluraves</taxon>
        <taxon>Australaves</taxon>
        <taxon>Passeriformes</taxon>
        <taxon>Pipridae</taxon>
        <taxon>Pipra</taxon>
    </lineage>
</organism>
<dbReference type="InterPro" id="IPR000082">
    <property type="entry name" value="SEA_dom"/>
</dbReference>
<gene>
    <name evidence="14" type="primary">MUC13</name>
</gene>
<keyword evidence="3" id="KW-0245">EGF-like domain</keyword>
<keyword evidence="10" id="KW-1133">Transmembrane helix</keyword>
<evidence type="ECO:0000256" key="6">
    <source>
        <dbReference type="ARBA" id="ARBA00023136"/>
    </source>
</evidence>
<dbReference type="PANTHER" id="PTHR24037:SF10">
    <property type="entry name" value="MUCIN-13"/>
    <property type="match status" value="1"/>
</dbReference>
<evidence type="ECO:0000256" key="9">
    <source>
        <dbReference type="SAM" id="MobiDB-lite"/>
    </source>
</evidence>
<dbReference type="InterPro" id="IPR000742">
    <property type="entry name" value="EGF"/>
</dbReference>
<evidence type="ECO:0000256" key="7">
    <source>
        <dbReference type="ARBA" id="ARBA00023157"/>
    </source>
</evidence>
<dbReference type="GO" id="GO:0005886">
    <property type="term" value="C:plasma membrane"/>
    <property type="evidence" value="ECO:0007669"/>
    <property type="project" value="UniProtKB-SubCell"/>
</dbReference>
<proteinExistence type="predicted"/>
<dbReference type="Gene3D" id="2.10.25.10">
    <property type="entry name" value="Laminin"/>
    <property type="match status" value="1"/>
</dbReference>
<evidence type="ECO:0000256" key="11">
    <source>
        <dbReference type="SAM" id="SignalP"/>
    </source>
</evidence>
<evidence type="ECO:0000313" key="14">
    <source>
        <dbReference type="RefSeq" id="XP_039238121.1"/>
    </source>
</evidence>
<dbReference type="InParanoid" id="A0A7R5K8Y6"/>
<evidence type="ECO:0000256" key="5">
    <source>
        <dbReference type="ARBA" id="ARBA00022737"/>
    </source>
</evidence>
<feature type="transmembrane region" description="Helical" evidence="10">
    <location>
        <begin position="432"/>
        <end position="459"/>
    </location>
</feature>
<protein>
    <submittedName>
        <fullName evidence="14">Mucin-13</fullName>
    </submittedName>
</protein>
<evidence type="ECO:0000256" key="10">
    <source>
        <dbReference type="SAM" id="Phobius"/>
    </source>
</evidence>
<evidence type="ECO:0000313" key="13">
    <source>
        <dbReference type="Proteomes" id="UP000504627"/>
    </source>
</evidence>
<dbReference type="RefSeq" id="XP_039238121.1">
    <property type="nucleotide sequence ID" value="XM_039382187.1"/>
</dbReference>
<keyword evidence="8" id="KW-0325">Glycoprotein</keyword>
<evidence type="ECO:0000259" key="12">
    <source>
        <dbReference type="PROSITE" id="PS50024"/>
    </source>
</evidence>
<feature type="region of interest" description="Disordered" evidence="9">
    <location>
        <begin position="23"/>
        <end position="188"/>
    </location>
</feature>
<comment type="subcellular location">
    <subcellularLocation>
        <location evidence="1">Cell membrane</location>
    </subcellularLocation>
</comment>
<feature type="signal peptide" evidence="11">
    <location>
        <begin position="1"/>
        <end position="23"/>
    </location>
</feature>
<dbReference type="SUPFAM" id="SSF57196">
    <property type="entry name" value="EGF/Laminin"/>
    <property type="match status" value="1"/>
</dbReference>
<feature type="domain" description="SEA" evidence="12">
    <location>
        <begin position="228"/>
        <end position="346"/>
    </location>
</feature>
<dbReference type="PROSITE" id="PS50024">
    <property type="entry name" value="SEA"/>
    <property type="match status" value="1"/>
</dbReference>
<keyword evidence="4 11" id="KW-0732">Signal</keyword>
<dbReference type="CTD" id="56667"/>
<evidence type="ECO:0000256" key="8">
    <source>
        <dbReference type="ARBA" id="ARBA00023180"/>
    </source>
</evidence>
<keyword evidence="5" id="KW-0677">Repeat</keyword>
<feature type="chain" id="PRO_5031345341" evidence="11">
    <location>
        <begin position="24"/>
        <end position="543"/>
    </location>
</feature>
<evidence type="ECO:0000256" key="4">
    <source>
        <dbReference type="ARBA" id="ARBA00022729"/>
    </source>
</evidence>
<accession>A0A7R5K8Y6</accession>
<evidence type="ECO:0000256" key="2">
    <source>
        <dbReference type="ARBA" id="ARBA00022475"/>
    </source>
</evidence>
<keyword evidence="10" id="KW-0812">Transmembrane</keyword>
<evidence type="ECO:0000256" key="1">
    <source>
        <dbReference type="ARBA" id="ARBA00004236"/>
    </source>
</evidence>
<feature type="compositionally biased region" description="Polar residues" evidence="9">
    <location>
        <begin position="46"/>
        <end position="176"/>
    </location>
</feature>
<sequence length="543" mass="58602">MRRRVFLAVLLSLVLGLLKETTAASEGESTTVPTTSKTPGSGGETAPTTAPSVNTTPNNTGSDNETEPTTAPSVNTTPNNTGSGDETAPTTAPSVNTTPNNAGSGDETAPTTAPSVNTTPNNTGIDNETEPTTAPSVNTTPNNTGSDNETEPTTAPSVNTTPNNTGSGNETVTTPSEPVITTPKSPENFCSSDPCGRNFAKCVSLKSNYTCQCDYGFYYSKEDKNCYKGDVYPGVISVNQYSNDSVKTVNSTEYEEVFNSVSEFFEKAFKNLSTYVQTVIVEIQPSEKSRAAPQTIVTVMNLFKENSSVTNESVSLAVQQAIKENSSYVSSYKEARKCDVFECDTQTTVCVEDEFPECQCKSGLEKTEWDDRSCSACSKSCSAQAHKYCTIKEGIPKCTCMTNFEEKDGKDGECVPCQVGYSGENCTDNTELILIIVGTILGAIILSLVIAVSVISARAKHKQNPEKKRLIKSGYSDTDISDDRPTITFPRVQTTSGHANPGYQPNNPYEIPSTNKGHFLERDYDDLYEPSQERGGFRMQSRY</sequence>
<dbReference type="Proteomes" id="UP000504627">
    <property type="component" value="Unplaced"/>
</dbReference>
<dbReference type="PROSITE" id="PS01186">
    <property type="entry name" value="EGF_2"/>
    <property type="match status" value="1"/>
</dbReference>
<reference evidence="14" key="1">
    <citation type="submission" date="2025-08" db="UniProtKB">
        <authorList>
            <consortium name="RefSeq"/>
        </authorList>
    </citation>
    <scope>IDENTIFICATION</scope>
    <source>
        <tissue evidence="14">Muscle</tissue>
    </source>
</reference>
<evidence type="ECO:0000256" key="3">
    <source>
        <dbReference type="ARBA" id="ARBA00022536"/>
    </source>
</evidence>